<evidence type="ECO:0000256" key="1">
    <source>
        <dbReference type="SAM" id="MobiDB-lite"/>
    </source>
</evidence>
<keyword evidence="2" id="KW-1133">Transmembrane helix</keyword>
<keyword evidence="2" id="KW-0472">Membrane</keyword>
<dbReference type="PANTHER" id="PTHR31650:SF23">
    <property type="entry name" value="GH11223P"/>
    <property type="match status" value="1"/>
</dbReference>
<dbReference type="InterPro" id="IPR045034">
    <property type="entry name" value="O-acyltransferase_WSD1-like"/>
</dbReference>
<feature type="region of interest" description="Disordered" evidence="1">
    <location>
        <begin position="783"/>
        <end position="817"/>
    </location>
</feature>
<keyword evidence="4" id="KW-1185">Reference proteome</keyword>
<name>A0A6J1SBE9_FRAOC</name>
<evidence type="ECO:0000256" key="2">
    <source>
        <dbReference type="SAM" id="Phobius"/>
    </source>
</evidence>
<dbReference type="AlphaFoldDB" id="A0A6J1SBE9"/>
<feature type="compositionally biased region" description="Low complexity" evidence="1">
    <location>
        <begin position="799"/>
        <end position="811"/>
    </location>
</feature>
<evidence type="ECO:0000313" key="4">
    <source>
        <dbReference type="Proteomes" id="UP000504606"/>
    </source>
</evidence>
<dbReference type="RefSeq" id="XP_026276031.2">
    <property type="nucleotide sequence ID" value="XM_026420246.2"/>
</dbReference>
<dbReference type="Proteomes" id="UP000504606">
    <property type="component" value="Unplaced"/>
</dbReference>
<protein>
    <submittedName>
        <fullName evidence="5">Uncharacterized protein LOC113204879 isoform X1</fullName>
    </submittedName>
</protein>
<dbReference type="GO" id="GO:0005886">
    <property type="term" value="C:plasma membrane"/>
    <property type="evidence" value="ECO:0007669"/>
    <property type="project" value="TreeGrafter"/>
</dbReference>
<feature type="domain" description="O-acyltransferase WSD1 C-terminal" evidence="3">
    <location>
        <begin position="630"/>
        <end position="774"/>
    </location>
</feature>
<feature type="compositionally biased region" description="Basic and acidic residues" evidence="1">
    <location>
        <begin position="15"/>
        <end position="30"/>
    </location>
</feature>
<keyword evidence="2" id="KW-0812">Transmembrane</keyword>
<reference evidence="5" key="1">
    <citation type="submission" date="2025-08" db="UniProtKB">
        <authorList>
            <consortium name="RefSeq"/>
        </authorList>
    </citation>
    <scope>IDENTIFICATION</scope>
    <source>
        <tissue evidence="5">Whole organism</tissue>
    </source>
</reference>
<evidence type="ECO:0000313" key="5">
    <source>
        <dbReference type="RefSeq" id="XP_026276031.2"/>
    </source>
</evidence>
<dbReference type="KEGG" id="foc:113204879"/>
<dbReference type="Pfam" id="PF06974">
    <property type="entry name" value="WS_DGAT_C"/>
    <property type="match status" value="1"/>
</dbReference>
<dbReference type="GO" id="GO:0008374">
    <property type="term" value="F:O-acyltransferase activity"/>
    <property type="evidence" value="ECO:0007669"/>
    <property type="project" value="InterPro"/>
</dbReference>
<sequence>MPARPGWSVWAGGSERGDARGATHAPREDVRSSMATTTTWWCSAGRSWPWPPWAVRAWACWARAAPPWWGPSRAGAGAGRSLRRELLRRRGGAGPAVGPGPTVDDGAWSVEAWCRWALSFTVTAMAFGAVLLLLPALLLMYSVVSRVRTAWLGVLERRYPQLEFVRNTTVRTAVDTIRNQGVIALLLTVQGACDPRRVMDSLHRDILDQRHPDGRLRFPHLRTPLSQRWGRYAWKRDDAVHFQLDKQLLLCSAAFRGRPVTDNNIQEVVSDLVSKYLVPELPPWQIALIPMPSADRYFVLIRMHHLLLSEDGLKLTDLLQLTRQHSDFSHVADVTPAGHLLEGMLEAPVAIPALYERLGESVANHWNELIAVYDPLENPKVLTNPTLLGLSMALLIAVVSAVPEVWRGGRWDGALGAVRAQAARRGVSSAAWRAAVGGALWRTLTLAVSPPVLALSAALFGYRLWRGAGSMALRIVLVLALEAALLTKYRGRYTESLMSRSPYLRLWWQSLHEAMRLAETVFRAPRLLVEDLLLSNRNQPPHHFQTVSLCGRKVVAWSDPFPQDLIQQMADATGASSSEVCLSALSGALREYFRSHGLAVPENVLTTARYCLLEELVGGPAQSGSGGLACIALPVADAVKDPVQLVHEVRARMARVRRRQAALWVLSSWQLERGLLTRLLPQLLVRLHLNFLSRRYAVALTEVASLRPDHPAGKLWGHPLQSLMYWRPPQANVSLSLTLLTVDSMVSLGVMADALLSPQQGVIARAWTQHLRDLARAVGVSLPSPRALSPSPQPPLPAAPVAVPVSGPAEVDGTDDD</sequence>
<dbReference type="GeneID" id="113204879"/>
<evidence type="ECO:0000259" key="3">
    <source>
        <dbReference type="Pfam" id="PF06974"/>
    </source>
</evidence>
<accession>A0A6J1SBE9</accession>
<dbReference type="GO" id="GO:0019432">
    <property type="term" value="P:triglyceride biosynthetic process"/>
    <property type="evidence" value="ECO:0007669"/>
    <property type="project" value="TreeGrafter"/>
</dbReference>
<organism evidence="4 5">
    <name type="scientific">Frankliniella occidentalis</name>
    <name type="common">Western flower thrips</name>
    <name type="synonym">Euthrips occidentalis</name>
    <dbReference type="NCBI Taxonomy" id="133901"/>
    <lineage>
        <taxon>Eukaryota</taxon>
        <taxon>Metazoa</taxon>
        <taxon>Ecdysozoa</taxon>
        <taxon>Arthropoda</taxon>
        <taxon>Hexapoda</taxon>
        <taxon>Insecta</taxon>
        <taxon>Pterygota</taxon>
        <taxon>Neoptera</taxon>
        <taxon>Paraneoptera</taxon>
        <taxon>Thysanoptera</taxon>
        <taxon>Terebrantia</taxon>
        <taxon>Thripoidea</taxon>
        <taxon>Thripidae</taxon>
        <taxon>Frankliniella</taxon>
    </lineage>
</organism>
<feature type="transmembrane region" description="Helical" evidence="2">
    <location>
        <begin position="116"/>
        <end position="141"/>
    </location>
</feature>
<dbReference type="OrthoDB" id="8196708at2759"/>
<proteinExistence type="predicted"/>
<feature type="region of interest" description="Disordered" evidence="1">
    <location>
        <begin position="1"/>
        <end position="30"/>
    </location>
</feature>
<gene>
    <name evidence="5" type="primary">LOC113204879</name>
</gene>
<dbReference type="InterPro" id="IPR009721">
    <property type="entry name" value="O-acyltransferase_WSD1_C"/>
</dbReference>
<dbReference type="PANTHER" id="PTHR31650">
    <property type="entry name" value="O-ACYLTRANSFERASE (WSD1-LIKE) FAMILY PROTEIN"/>
    <property type="match status" value="1"/>
</dbReference>